<dbReference type="KEGG" id="gak:X907_0925"/>
<keyword evidence="8" id="KW-1003">Cell membrane</keyword>
<name>A0A3T0E8F2_9PROT</name>
<feature type="binding site" evidence="8">
    <location>
        <position position="63"/>
    </location>
    <ligand>
        <name>Fe cation</name>
        <dbReference type="ChEBI" id="CHEBI:24875"/>
        <label>1</label>
    </ligand>
</feature>
<dbReference type="EC" id="1.14.99.60" evidence="8"/>
<dbReference type="GO" id="GO:0008682">
    <property type="term" value="F:3-demethoxyubiquinol 3-hydroxylase activity"/>
    <property type="evidence" value="ECO:0007669"/>
    <property type="project" value="UniProtKB-EC"/>
</dbReference>
<keyword evidence="6 8" id="KW-0503">Monooxygenase</keyword>
<comment type="similarity">
    <text evidence="8">Belongs to the COQ7 family.</text>
</comment>
<dbReference type="RefSeq" id="WP_127565848.1">
    <property type="nucleotide sequence ID" value="NZ_BMFB01000002.1"/>
</dbReference>
<dbReference type="Pfam" id="PF03232">
    <property type="entry name" value="COQ7"/>
    <property type="match status" value="1"/>
</dbReference>
<dbReference type="Gene3D" id="1.20.1260.10">
    <property type="match status" value="1"/>
</dbReference>
<keyword evidence="10" id="KW-1185">Reference proteome</keyword>
<organism evidence="9 10">
    <name type="scientific">Glycocaulis alkaliphilus</name>
    <dbReference type="NCBI Taxonomy" id="1434191"/>
    <lineage>
        <taxon>Bacteria</taxon>
        <taxon>Pseudomonadati</taxon>
        <taxon>Pseudomonadota</taxon>
        <taxon>Alphaproteobacteria</taxon>
        <taxon>Maricaulales</taxon>
        <taxon>Maricaulaceae</taxon>
        <taxon>Glycocaulis</taxon>
    </lineage>
</organism>
<evidence type="ECO:0000313" key="9">
    <source>
        <dbReference type="EMBL" id="AZU03466.1"/>
    </source>
</evidence>
<dbReference type="OrthoDB" id="7559360at2"/>
<proteinExistence type="inferred from homology"/>
<dbReference type="EMBL" id="CP018911">
    <property type="protein sequence ID" value="AZU03466.1"/>
    <property type="molecule type" value="Genomic_DNA"/>
</dbReference>
<comment type="cofactor">
    <cofactor evidence="8">
        <name>Fe cation</name>
        <dbReference type="ChEBI" id="CHEBI:24875"/>
    </cofactor>
    <text evidence="8">Binds 2 iron ions per subunit.</text>
</comment>
<keyword evidence="3 8" id="KW-0479">Metal-binding</keyword>
<evidence type="ECO:0000256" key="1">
    <source>
        <dbReference type="ARBA" id="ARBA00004749"/>
    </source>
</evidence>
<comment type="subcellular location">
    <subcellularLocation>
        <location evidence="8">Cell membrane</location>
        <topology evidence="8">Peripheral membrane protein</topology>
    </subcellularLocation>
</comment>
<comment type="pathway">
    <text evidence="1 8">Cofactor biosynthesis; ubiquinone biosynthesis.</text>
</comment>
<keyword evidence="9" id="KW-0830">Ubiquinone</keyword>
<feature type="binding site" evidence="8">
    <location>
        <position position="148"/>
    </location>
    <ligand>
        <name>Fe cation</name>
        <dbReference type="ChEBI" id="CHEBI:24875"/>
        <label>2</label>
    </ligand>
</feature>
<keyword evidence="2 8" id="KW-0831">Ubiquinone biosynthesis</keyword>
<dbReference type="GO" id="GO:0046872">
    <property type="term" value="F:metal ion binding"/>
    <property type="evidence" value="ECO:0007669"/>
    <property type="project" value="UniProtKB-KW"/>
</dbReference>
<dbReference type="InterPro" id="IPR011566">
    <property type="entry name" value="Ubq_synth_Coq7"/>
</dbReference>
<evidence type="ECO:0000313" key="10">
    <source>
        <dbReference type="Proteomes" id="UP000286954"/>
    </source>
</evidence>
<feature type="binding site" evidence="8">
    <location>
        <position position="145"/>
    </location>
    <ligand>
        <name>Fe cation</name>
        <dbReference type="ChEBI" id="CHEBI:24875"/>
        <label>2</label>
    </ligand>
</feature>
<comment type="function">
    <text evidence="8">Catalyzes the hydroxylation of 2-nonaprenyl-3-methyl-6-methoxy-1,4-benzoquinol during ubiquinone biosynthesis.</text>
</comment>
<feature type="binding site" evidence="8">
    <location>
        <position position="60"/>
    </location>
    <ligand>
        <name>Fe cation</name>
        <dbReference type="ChEBI" id="CHEBI:24875"/>
        <label>1</label>
    </ligand>
</feature>
<dbReference type="SUPFAM" id="SSF47240">
    <property type="entry name" value="Ferritin-like"/>
    <property type="match status" value="1"/>
</dbReference>
<keyword evidence="5 8" id="KW-0408">Iron</keyword>
<dbReference type="PANTHER" id="PTHR11237">
    <property type="entry name" value="COENZYME Q10 BIOSYNTHESIS PROTEIN 7"/>
    <property type="match status" value="1"/>
</dbReference>
<evidence type="ECO:0000256" key="4">
    <source>
        <dbReference type="ARBA" id="ARBA00023002"/>
    </source>
</evidence>
<protein>
    <recommendedName>
        <fullName evidence="8">3-demethoxyubiquinol 3-hydroxylase</fullName>
        <shortName evidence="8">DMQ hydroxylase</shortName>
        <ecNumber evidence="8">1.14.99.60</ecNumber>
    </recommendedName>
    <alternativeName>
        <fullName evidence="8">2-nonaprenyl-3-methyl-6-methoxy-1,4-benzoquinol hydroxylase</fullName>
    </alternativeName>
</protein>
<dbReference type="AlphaFoldDB" id="A0A3T0E8F2"/>
<comment type="catalytic activity">
    <reaction evidence="8">
        <text>a 5-methoxy-2-methyl-3-(all-trans-polyprenyl)benzene-1,4-diol + AH2 + O2 = a 3-demethylubiquinol + A + H2O</text>
        <dbReference type="Rhea" id="RHEA:50908"/>
        <dbReference type="Rhea" id="RHEA-COMP:10859"/>
        <dbReference type="Rhea" id="RHEA-COMP:10914"/>
        <dbReference type="ChEBI" id="CHEBI:13193"/>
        <dbReference type="ChEBI" id="CHEBI:15377"/>
        <dbReference type="ChEBI" id="CHEBI:15379"/>
        <dbReference type="ChEBI" id="CHEBI:17499"/>
        <dbReference type="ChEBI" id="CHEBI:84167"/>
        <dbReference type="ChEBI" id="CHEBI:84422"/>
        <dbReference type="EC" id="1.14.99.60"/>
    </reaction>
</comment>
<dbReference type="GO" id="GO:0005886">
    <property type="term" value="C:plasma membrane"/>
    <property type="evidence" value="ECO:0007669"/>
    <property type="project" value="UniProtKB-SubCell"/>
</dbReference>
<dbReference type="InterPro" id="IPR012347">
    <property type="entry name" value="Ferritin-like"/>
</dbReference>
<evidence type="ECO:0000256" key="3">
    <source>
        <dbReference type="ARBA" id="ARBA00022723"/>
    </source>
</evidence>
<dbReference type="UniPathway" id="UPA00232"/>
<feature type="binding site" evidence="8">
    <location>
        <position position="60"/>
    </location>
    <ligand>
        <name>Fe cation</name>
        <dbReference type="ChEBI" id="CHEBI:24875"/>
        <label>2</label>
    </ligand>
</feature>
<evidence type="ECO:0000256" key="6">
    <source>
        <dbReference type="ARBA" id="ARBA00023033"/>
    </source>
</evidence>
<gene>
    <name evidence="8" type="primary">coq7</name>
    <name evidence="9" type="ORF">X907_0925</name>
</gene>
<keyword evidence="7 8" id="KW-0472">Membrane</keyword>
<dbReference type="CDD" id="cd01042">
    <property type="entry name" value="DMQH"/>
    <property type="match status" value="1"/>
</dbReference>
<evidence type="ECO:0000256" key="7">
    <source>
        <dbReference type="ARBA" id="ARBA00023136"/>
    </source>
</evidence>
<dbReference type="HAMAP" id="MF_01658">
    <property type="entry name" value="COQ7"/>
    <property type="match status" value="1"/>
</dbReference>
<dbReference type="InterPro" id="IPR009078">
    <property type="entry name" value="Ferritin-like_SF"/>
</dbReference>
<feature type="binding site" evidence="8">
    <location>
        <position position="145"/>
    </location>
    <ligand>
        <name>Fe cation</name>
        <dbReference type="ChEBI" id="CHEBI:24875"/>
        <label>1</label>
    </ligand>
</feature>
<feature type="binding site" evidence="8">
    <location>
        <position position="112"/>
    </location>
    <ligand>
        <name>Fe cation</name>
        <dbReference type="ChEBI" id="CHEBI:24875"/>
        <label>2</label>
    </ligand>
</feature>
<reference evidence="9 10" key="1">
    <citation type="submission" date="2016-12" db="EMBL/GenBank/DDBJ databases">
        <title>The genome of dimorphic prosthecate Glycocaulis alkaliphilus 6b-8t, isolated from crude oil dictates its adaptability in petroleum environments.</title>
        <authorList>
            <person name="Wu X.-L."/>
            <person name="Geng S."/>
        </authorList>
    </citation>
    <scope>NUCLEOTIDE SEQUENCE [LARGE SCALE GENOMIC DNA]</scope>
    <source>
        <strain evidence="9 10">6B-8</strain>
    </source>
</reference>
<dbReference type="PANTHER" id="PTHR11237:SF4">
    <property type="entry name" value="5-DEMETHOXYUBIQUINONE HYDROXYLASE, MITOCHONDRIAL"/>
    <property type="match status" value="1"/>
</dbReference>
<evidence type="ECO:0000256" key="5">
    <source>
        <dbReference type="ARBA" id="ARBA00023004"/>
    </source>
</evidence>
<feature type="binding site" evidence="8">
    <location>
        <position position="26"/>
    </location>
    <ligand>
        <name>Fe cation</name>
        <dbReference type="ChEBI" id="CHEBI:24875"/>
        <label>1</label>
    </ligand>
</feature>
<evidence type="ECO:0000256" key="8">
    <source>
        <dbReference type="HAMAP-Rule" id="MF_01658"/>
    </source>
</evidence>
<accession>A0A3T0E8F2</accession>
<keyword evidence="4 8" id="KW-0560">Oxidoreductase</keyword>
<evidence type="ECO:0000256" key="2">
    <source>
        <dbReference type="ARBA" id="ARBA00022688"/>
    </source>
</evidence>
<dbReference type="GO" id="GO:0006744">
    <property type="term" value="P:ubiquinone biosynthetic process"/>
    <property type="evidence" value="ECO:0007669"/>
    <property type="project" value="UniProtKB-UniRule"/>
</dbReference>
<dbReference type="Proteomes" id="UP000286954">
    <property type="component" value="Chromosome"/>
</dbReference>
<sequence>MAIRRPGPARNADTIARMIRIDHAGEYGAVHIYRGQRAVFGRLPSKTRIARQLEHMEADEQAHLDAFDRYIAERGVRPTALSPVWRLAGFGLGMATALMGEKAAHACTEAVESVIEGHYGEQVKELEAMGETELAADFARYQEEEVAHKNLAVDEGAHDAPGYPLLSALIKTGCRIAIKVTERI</sequence>